<comment type="caution">
    <text evidence="1">The sequence shown here is derived from an EMBL/GenBank/DDBJ whole genome shotgun (WGS) entry which is preliminary data.</text>
</comment>
<dbReference type="EMBL" id="JSAM01000089">
    <property type="protein sequence ID" value="KIA77176.1"/>
    <property type="molecule type" value="Genomic_DNA"/>
</dbReference>
<gene>
    <name evidence="1" type="ORF">DB43_GT00170</name>
</gene>
<accession>A0A0C1C0M3</accession>
<name>A0A0C1C0M3_9BACT</name>
<organism evidence="1 2">
    <name type="scientific">Parachlamydia acanthamoebae</name>
    <dbReference type="NCBI Taxonomy" id="83552"/>
    <lineage>
        <taxon>Bacteria</taxon>
        <taxon>Pseudomonadati</taxon>
        <taxon>Chlamydiota</taxon>
        <taxon>Chlamydiia</taxon>
        <taxon>Parachlamydiales</taxon>
        <taxon>Parachlamydiaceae</taxon>
        <taxon>Parachlamydia</taxon>
    </lineage>
</organism>
<reference evidence="1 2" key="1">
    <citation type="journal article" date="2014" name="Mol. Biol. Evol.">
        <title>Massive expansion of Ubiquitination-related gene families within the Chlamydiae.</title>
        <authorList>
            <person name="Domman D."/>
            <person name="Collingro A."/>
            <person name="Lagkouvardos I."/>
            <person name="Gehre L."/>
            <person name="Weinmaier T."/>
            <person name="Rattei T."/>
            <person name="Subtil A."/>
            <person name="Horn M."/>
        </authorList>
    </citation>
    <scope>NUCLEOTIDE SEQUENCE [LARGE SCALE GENOMIC DNA]</scope>
    <source>
        <strain evidence="1 2">OEW1</strain>
    </source>
</reference>
<proteinExistence type="predicted"/>
<dbReference type="Proteomes" id="UP000031307">
    <property type="component" value="Unassembled WGS sequence"/>
</dbReference>
<dbReference type="RefSeq" id="WP_006342645.1">
    <property type="nucleotide sequence ID" value="NZ_JSAM01000089.1"/>
</dbReference>
<evidence type="ECO:0000313" key="1">
    <source>
        <dbReference type="EMBL" id="KIA77176.1"/>
    </source>
</evidence>
<sequence length="245" mass="28906">MNNKDLNFKERIPYEVDFQYLNTQVDFFLTTPDAENRKEQFCNIIEFFKDKKFVDPSDASFMRSFRVKCENFQYTVECNNLIARQILSVLLNLQDKGEAIYHSWYLYDYDRCNEMPQFIHSFFIAGSHRIVLENVRISSSWMDECDSNVLIESSVANCPDSSLPLWSNMEADLKAETTWYYQKFYQETIFGQLQSLKKKPKSKKMLIPIANQHPSDDHASLLCSIDKSLKWLICITVILLLKIFF</sequence>
<protein>
    <submittedName>
        <fullName evidence="1">Uncharacterized protein</fullName>
    </submittedName>
</protein>
<dbReference type="PATRIC" id="fig|83552.4.peg.1681"/>
<evidence type="ECO:0000313" key="2">
    <source>
        <dbReference type="Proteomes" id="UP000031307"/>
    </source>
</evidence>
<dbReference type="AlphaFoldDB" id="A0A0C1C0M3"/>